<dbReference type="EMBL" id="MN740737">
    <property type="protein sequence ID" value="QHU09499.1"/>
    <property type="molecule type" value="Genomic_DNA"/>
</dbReference>
<evidence type="ECO:0000313" key="1">
    <source>
        <dbReference type="EMBL" id="QHU09499.1"/>
    </source>
</evidence>
<organism evidence="1">
    <name type="scientific">viral metagenome</name>
    <dbReference type="NCBI Taxonomy" id="1070528"/>
    <lineage>
        <taxon>unclassified sequences</taxon>
        <taxon>metagenomes</taxon>
        <taxon>organismal metagenomes</taxon>
    </lineage>
</organism>
<name>A0A6C0JVE7_9ZZZZ</name>
<protein>
    <submittedName>
        <fullName evidence="1">Uncharacterized protein</fullName>
    </submittedName>
</protein>
<proteinExistence type="predicted"/>
<dbReference type="AlphaFoldDB" id="A0A6C0JVE7"/>
<reference evidence="1" key="1">
    <citation type="journal article" date="2020" name="Nature">
        <title>Giant virus diversity and host interactions through global metagenomics.</title>
        <authorList>
            <person name="Schulz F."/>
            <person name="Roux S."/>
            <person name="Paez-Espino D."/>
            <person name="Jungbluth S."/>
            <person name="Walsh D.A."/>
            <person name="Denef V.J."/>
            <person name="McMahon K.D."/>
            <person name="Konstantinidis K.T."/>
            <person name="Eloe-Fadrosh E.A."/>
            <person name="Kyrpides N.C."/>
            <person name="Woyke T."/>
        </authorList>
    </citation>
    <scope>NUCLEOTIDE SEQUENCE</scope>
    <source>
        <strain evidence="1">GVMAG-S-1101164-105</strain>
    </source>
</reference>
<sequence length="150" mass="17885">MHMAHMNIQNYENKKEIINHLFESDEEFRKVLLDIRKVSLKQSSCMKKLRTKVRKELKDDNMLIHVSFLKDRLKALKSEIKQSEGYKEASSVERSYNAKVNKLFRQWGVHFHEVRYAIADTEEGKKHLPTSVFRMRVARILTKIRYYIGA</sequence>
<accession>A0A6C0JVE7</accession>